<dbReference type="OrthoDB" id="9798857at2"/>
<protein>
    <submittedName>
        <fullName evidence="6">TetR family transcriptional regulator</fullName>
    </submittedName>
</protein>
<feature type="DNA-binding region" description="H-T-H motif" evidence="4">
    <location>
        <begin position="246"/>
        <end position="265"/>
    </location>
</feature>
<dbReference type="PANTHER" id="PTHR47506:SF1">
    <property type="entry name" value="HTH-TYPE TRANSCRIPTIONAL REGULATOR YJDC"/>
    <property type="match status" value="1"/>
</dbReference>
<gene>
    <name evidence="6" type="ORF">DES41_109269</name>
</gene>
<dbReference type="SUPFAM" id="SSF48498">
    <property type="entry name" value="Tetracyclin repressor-like, C-terminal domain"/>
    <property type="match status" value="1"/>
</dbReference>
<keyword evidence="2 4" id="KW-0238">DNA-binding</keyword>
<organism evidence="6 7">
    <name type="scientific">Pseudorhodoferax soli</name>
    <dbReference type="NCBI Taxonomy" id="545864"/>
    <lineage>
        <taxon>Bacteria</taxon>
        <taxon>Pseudomonadati</taxon>
        <taxon>Pseudomonadota</taxon>
        <taxon>Betaproteobacteria</taxon>
        <taxon>Burkholderiales</taxon>
        <taxon>Comamonadaceae</taxon>
    </lineage>
</organism>
<dbReference type="InterPro" id="IPR009057">
    <property type="entry name" value="Homeodomain-like_sf"/>
</dbReference>
<dbReference type="InterPro" id="IPR001647">
    <property type="entry name" value="HTH_TetR"/>
</dbReference>
<evidence type="ECO:0000256" key="4">
    <source>
        <dbReference type="PROSITE-ProRule" id="PRU00335"/>
    </source>
</evidence>
<name>A0A368XK42_9BURK</name>
<feature type="domain" description="HTH tetR-type" evidence="5">
    <location>
        <begin position="15"/>
        <end position="75"/>
    </location>
</feature>
<reference evidence="6 7" key="1">
    <citation type="submission" date="2018-07" db="EMBL/GenBank/DDBJ databases">
        <title>Genomic Encyclopedia of Type Strains, Phase IV (KMG-IV): sequencing the most valuable type-strain genomes for metagenomic binning, comparative biology and taxonomic classification.</title>
        <authorList>
            <person name="Goeker M."/>
        </authorList>
    </citation>
    <scope>NUCLEOTIDE SEQUENCE [LARGE SCALE GENOMIC DNA]</scope>
    <source>
        <strain evidence="6 7">DSM 21634</strain>
    </source>
</reference>
<feature type="domain" description="HTH tetR-type" evidence="5">
    <location>
        <begin position="223"/>
        <end position="283"/>
    </location>
</feature>
<dbReference type="InterPro" id="IPR036271">
    <property type="entry name" value="Tet_transcr_reg_TetR-rel_C_sf"/>
</dbReference>
<dbReference type="Pfam" id="PF00440">
    <property type="entry name" value="TetR_N"/>
    <property type="match status" value="2"/>
</dbReference>
<keyword evidence="7" id="KW-1185">Reference proteome</keyword>
<accession>A0A368XK42</accession>
<keyword evidence="3" id="KW-0804">Transcription</keyword>
<keyword evidence="1" id="KW-0805">Transcription regulation</keyword>
<dbReference type="EMBL" id="QPJK01000009">
    <property type="protein sequence ID" value="RCW67546.1"/>
    <property type="molecule type" value="Genomic_DNA"/>
</dbReference>
<evidence type="ECO:0000256" key="1">
    <source>
        <dbReference type="ARBA" id="ARBA00023015"/>
    </source>
</evidence>
<proteinExistence type="predicted"/>
<evidence type="ECO:0000313" key="7">
    <source>
        <dbReference type="Proteomes" id="UP000252884"/>
    </source>
</evidence>
<dbReference type="PRINTS" id="PR00455">
    <property type="entry name" value="HTHTETR"/>
</dbReference>
<sequence>MTPSPDAAERTRKFTHKREAVLAAAADLFNQRGVKGAALADVAASVGLVKNSVTYYYRKKEDLATACFLRAIEVHHAFIARAAAHATVAERVTALFTQLAQRLAAVEAGTEPALILFHDLRALPQPMLEQVFTAYTEMFRRVRDLLRGPETAGLSREALNARGHILLSTLNRLRENVQRHEPQEYGRIAERAADIVLRGMASPDAAWADSGAEQAWVLDAAADMAPGSFLRSATELINEQGYKGASVTRIAERLQLTKGAFYARHEAKDDLVSQCFAHTFAVVRKALNLAQATPGSAWDQLCLATRGLVLFQRSPAGPLLRMTAISALPDPVHRARILDENNRLTERMTSLVVEGVMQGSVRPLDASLAAQIALNGINASAELQRWSPPSCAANVAALYARPLLGGLLQPG</sequence>
<dbReference type="PANTHER" id="PTHR47506">
    <property type="entry name" value="TRANSCRIPTIONAL REGULATORY PROTEIN"/>
    <property type="match status" value="1"/>
</dbReference>
<evidence type="ECO:0000259" key="5">
    <source>
        <dbReference type="PROSITE" id="PS50977"/>
    </source>
</evidence>
<dbReference type="AlphaFoldDB" id="A0A368XK42"/>
<dbReference type="GO" id="GO:0003677">
    <property type="term" value="F:DNA binding"/>
    <property type="evidence" value="ECO:0007669"/>
    <property type="project" value="UniProtKB-UniRule"/>
</dbReference>
<evidence type="ECO:0000256" key="3">
    <source>
        <dbReference type="ARBA" id="ARBA00023163"/>
    </source>
</evidence>
<evidence type="ECO:0000256" key="2">
    <source>
        <dbReference type="ARBA" id="ARBA00023125"/>
    </source>
</evidence>
<dbReference type="Gene3D" id="1.10.357.10">
    <property type="entry name" value="Tetracycline Repressor, domain 2"/>
    <property type="match status" value="2"/>
</dbReference>
<dbReference type="SUPFAM" id="SSF46689">
    <property type="entry name" value="Homeodomain-like"/>
    <property type="match status" value="2"/>
</dbReference>
<dbReference type="Proteomes" id="UP000252884">
    <property type="component" value="Unassembled WGS sequence"/>
</dbReference>
<feature type="DNA-binding region" description="H-T-H motif" evidence="4">
    <location>
        <begin position="38"/>
        <end position="57"/>
    </location>
</feature>
<dbReference type="PROSITE" id="PS50977">
    <property type="entry name" value="HTH_TETR_2"/>
    <property type="match status" value="2"/>
</dbReference>
<dbReference type="Gene3D" id="1.10.10.60">
    <property type="entry name" value="Homeodomain-like"/>
    <property type="match status" value="2"/>
</dbReference>
<dbReference type="RefSeq" id="WP_114471041.1">
    <property type="nucleotide sequence ID" value="NZ_QPJK01000009.1"/>
</dbReference>
<evidence type="ECO:0000313" key="6">
    <source>
        <dbReference type="EMBL" id="RCW67546.1"/>
    </source>
</evidence>
<comment type="caution">
    <text evidence="6">The sequence shown here is derived from an EMBL/GenBank/DDBJ whole genome shotgun (WGS) entry which is preliminary data.</text>
</comment>